<dbReference type="InterPro" id="IPR000160">
    <property type="entry name" value="GGDEF_dom"/>
</dbReference>
<protein>
    <submittedName>
        <fullName evidence="3">Unannotated protein</fullName>
    </submittedName>
</protein>
<dbReference type="AlphaFoldDB" id="A0A6J7J615"/>
<evidence type="ECO:0000313" key="3">
    <source>
        <dbReference type="EMBL" id="CAB4938341.1"/>
    </source>
</evidence>
<name>A0A6J7J615_9ZZZZ</name>
<evidence type="ECO:0000259" key="2">
    <source>
        <dbReference type="PROSITE" id="PS50887"/>
    </source>
</evidence>
<dbReference type="InterPro" id="IPR043128">
    <property type="entry name" value="Rev_trsase/Diguanyl_cyclase"/>
</dbReference>
<proteinExistence type="predicted"/>
<sequence>MAKQLPKWINREQLVLLLLGVVVPLAFIAIILFADVREGPKTAYVGVLAAIPLLAAIFGTPKTTAFVGVATWLSAFEFGNIASDGNANSQRVRLIIIAIFSVIAVIASAIRVRREEGFAQAFLRAAQADLIEVQANTDISTGLLNRRGVIASLELRQAPEMTLAMFDIDTLKQINDTYGHLVGDEVIAGVGSRLAGGFSKDDVVGRWGGDEYIVILDTPMELGTKAVLRVFEQLTSEPIATSAATISVGMSVGVATWADGEAIDGVLARADNALYEAKSKGRNQVVVAPL</sequence>
<dbReference type="Gene3D" id="3.30.70.270">
    <property type="match status" value="1"/>
</dbReference>
<dbReference type="Pfam" id="PF00990">
    <property type="entry name" value="GGDEF"/>
    <property type="match status" value="1"/>
</dbReference>
<evidence type="ECO:0000256" key="1">
    <source>
        <dbReference type="SAM" id="Phobius"/>
    </source>
</evidence>
<keyword evidence="1" id="KW-1133">Transmembrane helix</keyword>
<dbReference type="SMART" id="SM00267">
    <property type="entry name" value="GGDEF"/>
    <property type="match status" value="1"/>
</dbReference>
<dbReference type="CDD" id="cd01949">
    <property type="entry name" value="GGDEF"/>
    <property type="match status" value="1"/>
</dbReference>
<reference evidence="3" key="1">
    <citation type="submission" date="2020-05" db="EMBL/GenBank/DDBJ databases">
        <authorList>
            <person name="Chiriac C."/>
            <person name="Salcher M."/>
            <person name="Ghai R."/>
            <person name="Kavagutti S V."/>
        </authorList>
    </citation>
    <scope>NUCLEOTIDE SEQUENCE</scope>
</reference>
<gene>
    <name evidence="3" type="ORF">UFOPK3708_01291</name>
</gene>
<feature type="transmembrane region" description="Helical" evidence="1">
    <location>
        <begin position="14"/>
        <end position="34"/>
    </location>
</feature>
<dbReference type="PROSITE" id="PS50887">
    <property type="entry name" value="GGDEF"/>
    <property type="match status" value="1"/>
</dbReference>
<dbReference type="InterPro" id="IPR050469">
    <property type="entry name" value="Diguanylate_Cyclase"/>
</dbReference>
<dbReference type="NCBIfam" id="TIGR00254">
    <property type="entry name" value="GGDEF"/>
    <property type="match status" value="1"/>
</dbReference>
<dbReference type="PANTHER" id="PTHR45138">
    <property type="entry name" value="REGULATORY COMPONENTS OF SENSORY TRANSDUCTION SYSTEM"/>
    <property type="match status" value="1"/>
</dbReference>
<accession>A0A6J7J615</accession>
<keyword evidence="1" id="KW-0812">Transmembrane</keyword>
<dbReference type="PANTHER" id="PTHR45138:SF9">
    <property type="entry name" value="DIGUANYLATE CYCLASE DGCM-RELATED"/>
    <property type="match status" value="1"/>
</dbReference>
<feature type="transmembrane region" description="Helical" evidence="1">
    <location>
        <begin position="41"/>
        <end position="59"/>
    </location>
</feature>
<dbReference type="InterPro" id="IPR029787">
    <property type="entry name" value="Nucleotide_cyclase"/>
</dbReference>
<feature type="domain" description="GGDEF" evidence="2">
    <location>
        <begin position="159"/>
        <end position="290"/>
    </location>
</feature>
<dbReference type="SUPFAM" id="SSF55073">
    <property type="entry name" value="Nucleotide cyclase"/>
    <property type="match status" value="1"/>
</dbReference>
<dbReference type="EMBL" id="CAFBNA010000083">
    <property type="protein sequence ID" value="CAB4938341.1"/>
    <property type="molecule type" value="Genomic_DNA"/>
</dbReference>
<organism evidence="3">
    <name type="scientific">freshwater metagenome</name>
    <dbReference type="NCBI Taxonomy" id="449393"/>
    <lineage>
        <taxon>unclassified sequences</taxon>
        <taxon>metagenomes</taxon>
        <taxon>ecological metagenomes</taxon>
    </lineage>
</organism>
<feature type="transmembrane region" description="Helical" evidence="1">
    <location>
        <begin position="94"/>
        <end position="112"/>
    </location>
</feature>
<dbReference type="GO" id="GO:0052621">
    <property type="term" value="F:diguanylate cyclase activity"/>
    <property type="evidence" value="ECO:0007669"/>
    <property type="project" value="TreeGrafter"/>
</dbReference>
<keyword evidence="1" id="KW-0472">Membrane</keyword>